<sequence>MSSQNELYDKSWTAALSTWSSFLYTCFFALVAALVARHALVKIEPAVPFSIAIPPQLASDYQWEVKGKKAKASDPEVIGSRIYPRCPADGRSLGPPIDPADSSDIDAAIIAAASAQLRWAQTTFAERRQVLQTLLRYILDHQEEIVTACCLDSGKTRVDACFGEILVTVEKLQWTIKHGEKALLPSKRPTNLLMCYKSNTVIYEPLGVVAACVSWNYPFHNFISPVISALFSGNAIVVKPSEQTCWSTSYFLKLIRGALHACNHSPMLVQNIICLPDGADYLTRHPGISHITFIGSKDVAHKVCASAAKVLTPVTVELGGKDPVIVHDDAKTISRLPNVASILLRGVFQSAGQNCIGIERVIALPKIHDKILSHVLPKIQGLKLGSILLSPPDSPVDMGSMISSSSFIKLENLIATAVAQGAVLHCGGKRYNHPDFPNGTYFQPTLLSNVRSEMQIAQTELFAPVFLLMKADTIDEAVELANSTIYALGASVFGHNSHDVQKCVRGIKAGMVAVNDFGAFYMCSMPFGGVKASGYGRFGGEEGLKALSNVKSVCEDAPWAKLLGIGTQIPPKLQYPVSRDGWDVCKGVVGTGYAIGWAEWVGSVTGLLTALVRSDRSIVRKATDKNAESLDPDTKT</sequence>
<dbReference type="Proteomes" id="UP001358417">
    <property type="component" value="Unassembled WGS sequence"/>
</dbReference>
<accession>A0AAV9N1Z6</accession>
<keyword evidence="7" id="KW-1133">Transmembrane helix</keyword>
<dbReference type="InterPro" id="IPR015590">
    <property type="entry name" value="Aldehyde_DH_dom"/>
</dbReference>
<reference evidence="9 10" key="1">
    <citation type="submission" date="2023-08" db="EMBL/GenBank/DDBJ databases">
        <title>Black Yeasts Isolated from many extreme environments.</title>
        <authorList>
            <person name="Coleine C."/>
            <person name="Stajich J.E."/>
            <person name="Selbmann L."/>
        </authorList>
    </citation>
    <scope>NUCLEOTIDE SEQUENCE [LARGE SCALE GENOMIC DNA]</scope>
    <source>
        <strain evidence="9 10">CCFEE 5792</strain>
    </source>
</reference>
<feature type="domain" description="Aldehyde dehydrogenase" evidence="8">
    <location>
        <begin position="86"/>
        <end position="553"/>
    </location>
</feature>
<dbReference type="InterPro" id="IPR016162">
    <property type="entry name" value="Ald_DH_N"/>
</dbReference>
<dbReference type="PROSITE" id="PS00070">
    <property type="entry name" value="ALDEHYDE_DEHYDR_CYS"/>
    <property type="match status" value="1"/>
</dbReference>
<dbReference type="AlphaFoldDB" id="A0AAV9N1Z6"/>
<evidence type="ECO:0000256" key="2">
    <source>
        <dbReference type="ARBA" id="ARBA00023002"/>
    </source>
</evidence>
<name>A0AAV9N1Z6_9EURO</name>
<dbReference type="GeneID" id="89974421"/>
<dbReference type="InterPro" id="IPR029510">
    <property type="entry name" value="Ald_DH_CS_GLU"/>
</dbReference>
<dbReference type="InterPro" id="IPR016160">
    <property type="entry name" value="Ald_DH_CS_CYS"/>
</dbReference>
<comment type="similarity">
    <text evidence="1 6">Belongs to the aldehyde dehydrogenase family.</text>
</comment>
<feature type="active site" evidence="5">
    <location>
        <position position="317"/>
    </location>
</feature>
<evidence type="ECO:0000259" key="8">
    <source>
        <dbReference type="Pfam" id="PF00171"/>
    </source>
</evidence>
<evidence type="ECO:0000256" key="3">
    <source>
        <dbReference type="ARBA" id="ARBA00024226"/>
    </source>
</evidence>
<evidence type="ECO:0000313" key="9">
    <source>
        <dbReference type="EMBL" id="KAK5048059.1"/>
    </source>
</evidence>
<comment type="caution">
    <text evidence="9">The sequence shown here is derived from an EMBL/GenBank/DDBJ whole genome shotgun (WGS) entry which is preliminary data.</text>
</comment>
<keyword evidence="2 6" id="KW-0560">Oxidoreductase</keyword>
<evidence type="ECO:0000256" key="6">
    <source>
        <dbReference type="RuleBase" id="RU003345"/>
    </source>
</evidence>
<evidence type="ECO:0000313" key="10">
    <source>
        <dbReference type="Proteomes" id="UP001358417"/>
    </source>
</evidence>
<comment type="catalytic activity">
    <reaction evidence="4">
        <text>an aldehyde + NAD(+) + H2O = a carboxylate + NADH + 2 H(+)</text>
        <dbReference type="Rhea" id="RHEA:16185"/>
        <dbReference type="ChEBI" id="CHEBI:15377"/>
        <dbReference type="ChEBI" id="CHEBI:15378"/>
        <dbReference type="ChEBI" id="CHEBI:17478"/>
        <dbReference type="ChEBI" id="CHEBI:29067"/>
        <dbReference type="ChEBI" id="CHEBI:57540"/>
        <dbReference type="ChEBI" id="CHEBI:57945"/>
        <dbReference type="EC" id="1.2.1.3"/>
    </reaction>
</comment>
<feature type="transmembrane region" description="Helical" evidence="7">
    <location>
        <begin position="12"/>
        <end position="36"/>
    </location>
</feature>
<dbReference type="FunFam" id="3.40.309.10:FF:000024">
    <property type="entry name" value="Betaine aldehyde dehydrogenase"/>
    <property type="match status" value="1"/>
</dbReference>
<dbReference type="PANTHER" id="PTHR11699">
    <property type="entry name" value="ALDEHYDE DEHYDROGENASE-RELATED"/>
    <property type="match status" value="1"/>
</dbReference>
<dbReference type="GO" id="GO:0004029">
    <property type="term" value="F:aldehyde dehydrogenase (NAD+) activity"/>
    <property type="evidence" value="ECO:0007669"/>
    <property type="project" value="UniProtKB-EC"/>
</dbReference>
<organism evidence="9 10">
    <name type="scientific">Exophiala bonariae</name>
    <dbReference type="NCBI Taxonomy" id="1690606"/>
    <lineage>
        <taxon>Eukaryota</taxon>
        <taxon>Fungi</taxon>
        <taxon>Dikarya</taxon>
        <taxon>Ascomycota</taxon>
        <taxon>Pezizomycotina</taxon>
        <taxon>Eurotiomycetes</taxon>
        <taxon>Chaetothyriomycetidae</taxon>
        <taxon>Chaetothyriales</taxon>
        <taxon>Herpotrichiellaceae</taxon>
        <taxon>Exophiala</taxon>
    </lineage>
</organism>
<proteinExistence type="inferred from homology"/>
<dbReference type="PROSITE" id="PS00687">
    <property type="entry name" value="ALDEHYDE_DEHYDR_GLU"/>
    <property type="match status" value="1"/>
</dbReference>
<dbReference type="Gene3D" id="3.40.309.10">
    <property type="entry name" value="Aldehyde Dehydrogenase, Chain A, domain 2"/>
    <property type="match status" value="1"/>
</dbReference>
<keyword evidence="7" id="KW-0812">Transmembrane</keyword>
<protein>
    <recommendedName>
        <fullName evidence="3">aldehyde dehydrogenase (NAD(+))</fullName>
        <ecNumber evidence="3">1.2.1.3</ecNumber>
    </recommendedName>
</protein>
<dbReference type="EMBL" id="JAVRRD010000023">
    <property type="protein sequence ID" value="KAK5048059.1"/>
    <property type="molecule type" value="Genomic_DNA"/>
</dbReference>
<dbReference type="InterPro" id="IPR016163">
    <property type="entry name" value="Ald_DH_C"/>
</dbReference>
<gene>
    <name evidence="9" type="ORF">LTR84_006249</name>
</gene>
<keyword evidence="10" id="KW-1185">Reference proteome</keyword>
<keyword evidence="7" id="KW-0472">Membrane</keyword>
<dbReference type="Gene3D" id="3.40.605.10">
    <property type="entry name" value="Aldehyde Dehydrogenase, Chain A, domain 1"/>
    <property type="match status" value="1"/>
</dbReference>
<dbReference type="InterPro" id="IPR016161">
    <property type="entry name" value="Ald_DH/histidinol_DH"/>
</dbReference>
<dbReference type="RefSeq" id="XP_064703565.1">
    <property type="nucleotide sequence ID" value="XM_064849810.1"/>
</dbReference>
<evidence type="ECO:0000256" key="5">
    <source>
        <dbReference type="PROSITE-ProRule" id="PRU10007"/>
    </source>
</evidence>
<evidence type="ECO:0000256" key="4">
    <source>
        <dbReference type="ARBA" id="ARBA00049194"/>
    </source>
</evidence>
<dbReference type="SUPFAM" id="SSF53720">
    <property type="entry name" value="ALDH-like"/>
    <property type="match status" value="1"/>
</dbReference>
<evidence type="ECO:0000256" key="7">
    <source>
        <dbReference type="SAM" id="Phobius"/>
    </source>
</evidence>
<dbReference type="Pfam" id="PF00171">
    <property type="entry name" value="Aldedh"/>
    <property type="match status" value="1"/>
</dbReference>
<dbReference type="EC" id="1.2.1.3" evidence="3"/>
<evidence type="ECO:0000256" key="1">
    <source>
        <dbReference type="ARBA" id="ARBA00009986"/>
    </source>
</evidence>